<name>A0A7X1E7T4_9BACT</name>
<feature type="binding site" evidence="5">
    <location>
        <position position="182"/>
    </location>
    <ligand>
        <name>substrate</name>
    </ligand>
</feature>
<keyword evidence="3 7" id="KW-0413">Isomerase</keyword>
<dbReference type="Pfam" id="PF01168">
    <property type="entry name" value="Ala_racemase_N"/>
    <property type="match status" value="1"/>
</dbReference>
<dbReference type="InterPro" id="IPR000821">
    <property type="entry name" value="Ala_racemase"/>
</dbReference>
<feature type="binding site" evidence="5">
    <location>
        <position position="353"/>
    </location>
    <ligand>
        <name>substrate</name>
    </ligand>
</feature>
<dbReference type="GO" id="GO:0030170">
    <property type="term" value="F:pyridoxal phosphate binding"/>
    <property type="evidence" value="ECO:0007669"/>
    <property type="project" value="TreeGrafter"/>
</dbReference>
<evidence type="ECO:0000256" key="3">
    <source>
        <dbReference type="ARBA" id="ARBA00023235"/>
    </source>
</evidence>
<proteinExistence type="predicted"/>
<dbReference type="NCBIfam" id="NF009879">
    <property type="entry name" value="PRK13340.1-4"/>
    <property type="match status" value="1"/>
</dbReference>
<dbReference type="EC" id="5.1.1.1" evidence="7"/>
<dbReference type="SUPFAM" id="SSF51419">
    <property type="entry name" value="PLP-binding barrel"/>
    <property type="match status" value="1"/>
</dbReference>
<evidence type="ECO:0000256" key="2">
    <source>
        <dbReference type="ARBA" id="ARBA00022898"/>
    </source>
</evidence>
<dbReference type="InterPro" id="IPR020622">
    <property type="entry name" value="Ala_racemase_pyridoxalP-BS"/>
</dbReference>
<accession>A0A7X1E7T4</accession>
<dbReference type="EMBL" id="JACHVC010000006">
    <property type="protein sequence ID" value="MBC2605478.1"/>
    <property type="molecule type" value="Genomic_DNA"/>
</dbReference>
<feature type="domain" description="Alanine racemase C-terminal" evidence="6">
    <location>
        <begin position="284"/>
        <end position="412"/>
    </location>
</feature>
<dbReference type="PANTHER" id="PTHR30511">
    <property type="entry name" value="ALANINE RACEMASE"/>
    <property type="match status" value="1"/>
</dbReference>
<dbReference type="GO" id="GO:0008784">
    <property type="term" value="F:alanine racemase activity"/>
    <property type="evidence" value="ECO:0007669"/>
    <property type="project" value="UniProtKB-EC"/>
</dbReference>
<dbReference type="Gene3D" id="2.40.37.10">
    <property type="entry name" value="Lyase, Ornithine Decarboxylase, Chain A, domain 1"/>
    <property type="match status" value="1"/>
</dbReference>
<reference evidence="7 8" key="1">
    <citation type="submission" date="2020-07" db="EMBL/GenBank/DDBJ databases">
        <authorList>
            <person name="Feng X."/>
        </authorList>
    </citation>
    <scope>NUCLEOTIDE SEQUENCE [LARGE SCALE GENOMIC DNA]</scope>
    <source>
        <strain evidence="7 8">JCM23202</strain>
    </source>
</reference>
<dbReference type="InterPro" id="IPR009006">
    <property type="entry name" value="Ala_racemase/Decarboxylase_C"/>
</dbReference>
<gene>
    <name evidence="7" type="primary">alr</name>
    <name evidence="7" type="ORF">H5P27_05425</name>
</gene>
<evidence type="ECO:0000259" key="6">
    <source>
        <dbReference type="SMART" id="SM01005"/>
    </source>
</evidence>
<dbReference type="InterPro" id="IPR001608">
    <property type="entry name" value="Ala_racemase_N"/>
</dbReference>
<dbReference type="SMART" id="SM01005">
    <property type="entry name" value="Ala_racemase_C"/>
    <property type="match status" value="1"/>
</dbReference>
<dbReference type="GO" id="GO:0005829">
    <property type="term" value="C:cytosol"/>
    <property type="evidence" value="ECO:0007669"/>
    <property type="project" value="TreeGrafter"/>
</dbReference>
<keyword evidence="8" id="KW-1185">Reference proteome</keyword>
<comment type="caution">
    <text evidence="7">The sequence shown here is derived from an EMBL/GenBank/DDBJ whole genome shotgun (WGS) entry which is preliminary data.</text>
</comment>
<keyword evidence="2 4" id="KW-0663">Pyridoxal phosphate</keyword>
<comment type="cofactor">
    <cofactor evidence="1 4">
        <name>pyridoxal 5'-phosphate</name>
        <dbReference type="ChEBI" id="CHEBI:597326"/>
    </cofactor>
</comment>
<dbReference type="PRINTS" id="PR00992">
    <property type="entry name" value="ALARACEMASE"/>
</dbReference>
<dbReference type="NCBIfam" id="TIGR00492">
    <property type="entry name" value="alr"/>
    <property type="match status" value="1"/>
</dbReference>
<dbReference type="Gene3D" id="3.20.20.10">
    <property type="entry name" value="Alanine racemase"/>
    <property type="match status" value="1"/>
</dbReference>
<evidence type="ECO:0000313" key="7">
    <source>
        <dbReference type="EMBL" id="MBC2605478.1"/>
    </source>
</evidence>
<dbReference type="AlphaFoldDB" id="A0A7X1E7T4"/>
<dbReference type="PROSITE" id="PS00395">
    <property type="entry name" value="ALANINE_RACEMASE"/>
    <property type="match status" value="1"/>
</dbReference>
<dbReference type="InterPro" id="IPR029066">
    <property type="entry name" value="PLP-binding_barrel"/>
</dbReference>
<organism evidence="7 8">
    <name type="scientific">Pelagicoccus albus</name>
    <dbReference type="NCBI Taxonomy" id="415222"/>
    <lineage>
        <taxon>Bacteria</taxon>
        <taxon>Pseudomonadati</taxon>
        <taxon>Verrucomicrobiota</taxon>
        <taxon>Opitutia</taxon>
        <taxon>Puniceicoccales</taxon>
        <taxon>Pelagicoccaceae</taxon>
        <taxon>Pelagicoccus</taxon>
    </lineage>
</organism>
<dbReference type="Proteomes" id="UP000526501">
    <property type="component" value="Unassembled WGS sequence"/>
</dbReference>
<dbReference type="RefSeq" id="WP_185659353.1">
    <property type="nucleotide sequence ID" value="NZ_CAWPOO010000006.1"/>
</dbReference>
<dbReference type="GO" id="GO:0030632">
    <property type="term" value="P:D-alanine biosynthetic process"/>
    <property type="evidence" value="ECO:0007669"/>
    <property type="project" value="TreeGrafter"/>
</dbReference>
<evidence type="ECO:0000256" key="5">
    <source>
        <dbReference type="PIRSR" id="PIRSR600821-52"/>
    </source>
</evidence>
<dbReference type="InterPro" id="IPR011079">
    <property type="entry name" value="Ala_racemase_C"/>
</dbReference>
<feature type="modified residue" description="N6-(pyridoxal phosphate)lysine" evidence="4">
    <location>
        <position position="83"/>
    </location>
</feature>
<dbReference type="Pfam" id="PF00842">
    <property type="entry name" value="Ala_racemase_C"/>
    <property type="match status" value="1"/>
</dbReference>
<evidence type="ECO:0000256" key="4">
    <source>
        <dbReference type="PIRSR" id="PIRSR600821-50"/>
    </source>
</evidence>
<evidence type="ECO:0000313" key="8">
    <source>
        <dbReference type="Proteomes" id="UP000526501"/>
    </source>
</evidence>
<dbReference type="PANTHER" id="PTHR30511:SF0">
    <property type="entry name" value="ALANINE RACEMASE, CATABOLIC-RELATED"/>
    <property type="match status" value="1"/>
</dbReference>
<sequence length="412" mass="45673">MSLSPIHVLRRKTWIFALLSLTLGILVCDSAPLLVQETDQSLFEKRIAGSNAWLEVDTQAFDENIKRVKEFLDGRAELCAIMKADAYGNGIVGLLPTVIDNGVKFIGITSNEEARMLRENGFEGRIVRARSASRNEIEEGIEYKIEEIIGSLEQAIQIKELSKSHGVKIPIHLVLNSTGMGRNGLEIGTETGKKEGLKIVRNKYLNIVGMMTHFPRAKIELIQAASEKFAEQTAWLIENSPLERENLTLHAASSFAAQNVPESLFDMVRIGGLLYGRTAPYERLITFKTRIASLHTFPEGSTIGYGGSAILTRDSVLANLPIGYTDGIARSLSNRGYVLINGKRARIVGVTTMNTTMVDVTDLPEVHMNDEVVLYGAQGDDFIDDRENRMHSERTLGEQATMWGASNPRVYF</sequence>
<protein>
    <submittedName>
        <fullName evidence="7">Alanine racemase</fullName>
        <ecNumber evidence="7">5.1.1.1</ecNumber>
    </submittedName>
</protein>
<dbReference type="SUPFAM" id="SSF50621">
    <property type="entry name" value="Alanine racemase C-terminal domain-like"/>
    <property type="match status" value="1"/>
</dbReference>
<evidence type="ECO:0000256" key="1">
    <source>
        <dbReference type="ARBA" id="ARBA00001933"/>
    </source>
</evidence>